<proteinExistence type="predicted"/>
<reference evidence="1 2" key="1">
    <citation type="submission" date="2016-02" db="EMBL/GenBank/DDBJ databases">
        <title>Genome analysis of coral dinoflagellate symbionts highlights evolutionary adaptations to a symbiotic lifestyle.</title>
        <authorList>
            <person name="Aranda M."/>
            <person name="Li Y."/>
            <person name="Liew Y.J."/>
            <person name="Baumgarten S."/>
            <person name="Simakov O."/>
            <person name="Wilson M."/>
            <person name="Piel J."/>
            <person name="Ashoor H."/>
            <person name="Bougouffa S."/>
            <person name="Bajic V.B."/>
            <person name="Ryu T."/>
            <person name="Ravasi T."/>
            <person name="Bayer T."/>
            <person name="Micklem G."/>
            <person name="Kim H."/>
            <person name="Bhak J."/>
            <person name="Lajeunesse T.C."/>
            <person name="Voolstra C.R."/>
        </authorList>
    </citation>
    <scope>NUCLEOTIDE SEQUENCE [LARGE SCALE GENOMIC DNA]</scope>
    <source>
        <strain evidence="1 2">CCMP2467</strain>
    </source>
</reference>
<sequence>MCVTTVVLHFEPNCTGDFPAELSEGNLAARTRVNGAIWVLIGLKTRVTFLLKKGDDRILERMKPRRQLIVVKRPEKRSAAVEMANYFKLNGARSSAVAGLSCQLPMASFSVSGMHITSAAVGKNRLKLYDVNSLKRESSMGLSCRVEDDDNGS</sequence>
<keyword evidence="2" id="KW-1185">Reference proteome</keyword>
<gene>
    <name evidence="1" type="ORF">AK812_SmicGene15100</name>
</gene>
<name>A0A1Q9E3U5_SYMMI</name>
<dbReference type="Proteomes" id="UP000186817">
    <property type="component" value="Unassembled WGS sequence"/>
</dbReference>
<dbReference type="EMBL" id="LSRX01000273">
    <property type="protein sequence ID" value="OLQ02096.1"/>
    <property type="molecule type" value="Genomic_DNA"/>
</dbReference>
<organism evidence="1 2">
    <name type="scientific">Symbiodinium microadriaticum</name>
    <name type="common">Dinoflagellate</name>
    <name type="synonym">Zooxanthella microadriatica</name>
    <dbReference type="NCBI Taxonomy" id="2951"/>
    <lineage>
        <taxon>Eukaryota</taxon>
        <taxon>Sar</taxon>
        <taxon>Alveolata</taxon>
        <taxon>Dinophyceae</taxon>
        <taxon>Suessiales</taxon>
        <taxon>Symbiodiniaceae</taxon>
        <taxon>Symbiodinium</taxon>
    </lineage>
</organism>
<accession>A0A1Q9E3U5</accession>
<dbReference type="AlphaFoldDB" id="A0A1Q9E3U5"/>
<protein>
    <submittedName>
        <fullName evidence="1">Uncharacterized protein</fullName>
    </submittedName>
</protein>
<evidence type="ECO:0000313" key="1">
    <source>
        <dbReference type="EMBL" id="OLQ02096.1"/>
    </source>
</evidence>
<evidence type="ECO:0000313" key="2">
    <source>
        <dbReference type="Proteomes" id="UP000186817"/>
    </source>
</evidence>
<comment type="caution">
    <text evidence="1">The sequence shown here is derived from an EMBL/GenBank/DDBJ whole genome shotgun (WGS) entry which is preliminary data.</text>
</comment>